<feature type="region of interest" description="Disordered" evidence="1">
    <location>
        <begin position="260"/>
        <end position="300"/>
    </location>
</feature>
<dbReference type="Proteomes" id="UP000016930">
    <property type="component" value="Unassembled WGS sequence"/>
</dbReference>
<feature type="compositionally biased region" description="Low complexity" evidence="1">
    <location>
        <begin position="197"/>
        <end position="211"/>
    </location>
</feature>
<evidence type="ECO:0000313" key="3">
    <source>
        <dbReference type="Proteomes" id="UP000016930"/>
    </source>
</evidence>
<feature type="region of interest" description="Disordered" evidence="1">
    <location>
        <begin position="613"/>
        <end position="664"/>
    </location>
</feature>
<dbReference type="EMBL" id="KB445809">
    <property type="protein sequence ID" value="EMD32782.1"/>
    <property type="molecule type" value="Genomic_DNA"/>
</dbReference>
<feature type="compositionally biased region" description="Low complexity" evidence="1">
    <location>
        <begin position="260"/>
        <end position="299"/>
    </location>
</feature>
<gene>
    <name evidence="2" type="ORF">CERSUDRAFT_99159</name>
</gene>
<feature type="compositionally biased region" description="Polar residues" evidence="1">
    <location>
        <begin position="7"/>
        <end position="17"/>
    </location>
</feature>
<keyword evidence="3" id="KW-1185">Reference proteome</keyword>
<evidence type="ECO:0000313" key="2">
    <source>
        <dbReference type="EMBL" id="EMD32782.1"/>
    </source>
</evidence>
<reference evidence="2 3" key="1">
    <citation type="journal article" date="2012" name="Proc. Natl. Acad. Sci. U.S.A.">
        <title>Comparative genomics of Ceriporiopsis subvermispora and Phanerochaete chrysosporium provide insight into selective ligninolysis.</title>
        <authorList>
            <person name="Fernandez-Fueyo E."/>
            <person name="Ruiz-Duenas F.J."/>
            <person name="Ferreira P."/>
            <person name="Floudas D."/>
            <person name="Hibbett D.S."/>
            <person name="Canessa P."/>
            <person name="Larrondo L.F."/>
            <person name="James T.Y."/>
            <person name="Seelenfreund D."/>
            <person name="Lobos S."/>
            <person name="Polanco R."/>
            <person name="Tello M."/>
            <person name="Honda Y."/>
            <person name="Watanabe T."/>
            <person name="Watanabe T."/>
            <person name="Ryu J.S."/>
            <person name="Kubicek C.P."/>
            <person name="Schmoll M."/>
            <person name="Gaskell J."/>
            <person name="Hammel K.E."/>
            <person name="St John F.J."/>
            <person name="Vanden Wymelenberg A."/>
            <person name="Sabat G."/>
            <person name="Splinter BonDurant S."/>
            <person name="Syed K."/>
            <person name="Yadav J.S."/>
            <person name="Doddapaneni H."/>
            <person name="Subramanian V."/>
            <person name="Lavin J.L."/>
            <person name="Oguiza J.A."/>
            <person name="Perez G."/>
            <person name="Pisabarro A.G."/>
            <person name="Ramirez L."/>
            <person name="Santoyo F."/>
            <person name="Master E."/>
            <person name="Coutinho P.M."/>
            <person name="Henrissat B."/>
            <person name="Lombard V."/>
            <person name="Magnuson J.K."/>
            <person name="Kuees U."/>
            <person name="Hori C."/>
            <person name="Igarashi K."/>
            <person name="Samejima M."/>
            <person name="Held B.W."/>
            <person name="Barry K.W."/>
            <person name="LaButti K.M."/>
            <person name="Lapidus A."/>
            <person name="Lindquist E.A."/>
            <person name="Lucas S.M."/>
            <person name="Riley R."/>
            <person name="Salamov A.A."/>
            <person name="Hoffmeister D."/>
            <person name="Schwenk D."/>
            <person name="Hadar Y."/>
            <person name="Yarden O."/>
            <person name="de Vries R.P."/>
            <person name="Wiebenga A."/>
            <person name="Stenlid J."/>
            <person name="Eastwood D."/>
            <person name="Grigoriev I.V."/>
            <person name="Berka R.M."/>
            <person name="Blanchette R.A."/>
            <person name="Kersten P."/>
            <person name="Martinez A.T."/>
            <person name="Vicuna R."/>
            <person name="Cullen D."/>
        </authorList>
    </citation>
    <scope>NUCLEOTIDE SEQUENCE [LARGE SCALE GENOMIC DNA]</scope>
    <source>
        <strain evidence="2 3">B</strain>
    </source>
</reference>
<name>M2R3G3_CERS8</name>
<sequence>MPAERSMPTSNSQSSSADPYPRREPVVPLVSPQPTVSGMQQDPGDQPGANDVQLGPPVPAPSGGGNAGPVSEDPSSQLLERLAVDLRSATGQVLEVARFIGEPDGLWAIRDNLAASAVLAGDAKSFGAAVALLVERYFALSQDWSVFPVAVRAAGQELTSVKQTVARLTAERDAVQQSLLACQAELDRAPRRRADGSASRAPTPAPAVRAQPPAPSPIPVSRSASPALSWGTQPSPTISLRGMSPAGRFGARSFAEVAASRSVSPRSASRSARSSSPASRGRSRSPSSSTASVSLPTSSAREKIQTMLQLASILPNAELPDLARLADSVQPAASMVQPSAGSGTSRRDRHNAALPLARTRHCPEAAARELYVTFVGGSGPPHEAARNTPEQVATYCNRALADGGSRNRVSEFRWRRDGSCVLRLAANHTAQDITLLSAPAKDLVADRDVRVSVDPFRRSTWLLIRACPMYDNAGGERSFESIYAEIQRENPLWHEKLVPPSLEPGPFWWGRSDHATHAGLVVAVYDDRKGDASYRLCGRRVRVGRSSCQVELWQPRVRVPQCKKCLRWGHSGACRSNHIVCARCGGAHKQDDHHAHAVCCRRDPQGLRLRSRALTGSTPSFPDRGSAADNSTPISTGARVAASEPAPPGRPAASEERDEMDADD</sequence>
<dbReference type="AlphaFoldDB" id="M2R3G3"/>
<feature type="region of interest" description="Disordered" evidence="1">
    <location>
        <begin position="1"/>
        <end position="75"/>
    </location>
</feature>
<organism evidence="2 3">
    <name type="scientific">Ceriporiopsis subvermispora (strain B)</name>
    <name type="common">White-rot fungus</name>
    <name type="synonym">Gelatoporia subvermispora</name>
    <dbReference type="NCBI Taxonomy" id="914234"/>
    <lineage>
        <taxon>Eukaryota</taxon>
        <taxon>Fungi</taxon>
        <taxon>Dikarya</taxon>
        <taxon>Basidiomycota</taxon>
        <taxon>Agaricomycotina</taxon>
        <taxon>Agaricomycetes</taxon>
        <taxon>Polyporales</taxon>
        <taxon>Gelatoporiaceae</taxon>
        <taxon>Gelatoporia</taxon>
    </lineage>
</organism>
<proteinExistence type="predicted"/>
<feature type="compositionally biased region" description="Polar residues" evidence="1">
    <location>
        <begin position="222"/>
        <end position="238"/>
    </location>
</feature>
<protein>
    <submittedName>
        <fullName evidence="2">Uncharacterized protein</fullName>
    </submittedName>
</protein>
<accession>M2R3G3</accession>
<feature type="region of interest" description="Disordered" evidence="1">
    <location>
        <begin position="186"/>
        <end position="244"/>
    </location>
</feature>
<dbReference type="HOGENOM" id="CLU_413306_0_0_1"/>
<dbReference type="OrthoDB" id="2815127at2759"/>
<feature type="compositionally biased region" description="Basic and acidic residues" evidence="1">
    <location>
        <begin position="186"/>
        <end position="195"/>
    </location>
</feature>
<evidence type="ECO:0000256" key="1">
    <source>
        <dbReference type="SAM" id="MobiDB-lite"/>
    </source>
</evidence>